<dbReference type="Ensembl" id="ENSPSTT00000021088.1">
    <property type="protein sequence ID" value="ENSPSTP00000020111.1"/>
    <property type="gene ID" value="ENSPSTG00000014580.1"/>
</dbReference>
<proteinExistence type="predicted"/>
<evidence type="ECO:0000256" key="1">
    <source>
        <dbReference type="ARBA" id="ARBA00022737"/>
    </source>
</evidence>
<protein>
    <recommendedName>
        <fullName evidence="2">PET domain-containing protein</fullName>
    </recommendedName>
</protein>
<dbReference type="GO" id="GO:0008270">
    <property type="term" value="F:zinc ion binding"/>
    <property type="evidence" value="ECO:0007669"/>
    <property type="project" value="InterPro"/>
</dbReference>
<dbReference type="Pfam" id="PF06297">
    <property type="entry name" value="PET"/>
    <property type="match status" value="1"/>
</dbReference>
<evidence type="ECO:0000313" key="3">
    <source>
        <dbReference type="Ensembl" id="ENSPSTP00000020111.1"/>
    </source>
</evidence>
<evidence type="ECO:0000313" key="4">
    <source>
        <dbReference type="Proteomes" id="UP000694428"/>
    </source>
</evidence>
<feature type="domain" description="PET" evidence="2">
    <location>
        <begin position="103"/>
        <end position="135"/>
    </location>
</feature>
<dbReference type="PANTHER" id="PTHR24211:SF0">
    <property type="entry name" value="LIM AND CYSTEINE-RICH DOMAINS PROTEIN 1"/>
    <property type="match status" value="1"/>
</dbReference>
<name>A0A8C9FWX0_PAVCR</name>
<dbReference type="AlphaFoldDB" id="A0A8C9FWX0"/>
<dbReference type="PANTHER" id="PTHR24211">
    <property type="entry name" value="LIM DOMAIN-CONTAINING PROTEIN"/>
    <property type="match status" value="1"/>
</dbReference>
<dbReference type="GO" id="GO:0005634">
    <property type="term" value="C:nucleus"/>
    <property type="evidence" value="ECO:0007669"/>
    <property type="project" value="TreeGrafter"/>
</dbReference>
<accession>A0A8C9FWX0</accession>
<keyword evidence="4" id="KW-1185">Reference proteome</keyword>
<reference evidence="3" key="1">
    <citation type="submission" date="2025-08" db="UniProtKB">
        <authorList>
            <consortium name="Ensembl"/>
        </authorList>
    </citation>
    <scope>IDENTIFICATION</scope>
</reference>
<keyword evidence="1" id="KW-0677">Repeat</keyword>
<reference evidence="3" key="2">
    <citation type="submission" date="2025-09" db="UniProtKB">
        <authorList>
            <consortium name="Ensembl"/>
        </authorList>
    </citation>
    <scope>IDENTIFICATION</scope>
</reference>
<sequence length="217" mass="24724">MPRIEKQTFPHGCPALFQMSMSQPQSGRGVPCLHCRGTCMGFEPHSWRKICKSCKCSQEDHCLSSDVEDDRKIGRLLSDSKYATLTARVKGGDGVRIYKRNRMIITNPIVSRKDPTFDTITYEWAPPGLTQKLVRGQQLVPAGHSSIFFFRRQIRKQIPAAFTPLRGPCWAHSWRAAPGLPGAEPWHYCRARAATRFTVWLFNRSATACSFLFLFCW</sequence>
<dbReference type="InterPro" id="IPR010442">
    <property type="entry name" value="PET_domain"/>
</dbReference>
<dbReference type="Proteomes" id="UP000694428">
    <property type="component" value="Unplaced"/>
</dbReference>
<evidence type="ECO:0000259" key="2">
    <source>
        <dbReference type="PROSITE" id="PS51303"/>
    </source>
</evidence>
<dbReference type="PROSITE" id="PS51303">
    <property type="entry name" value="PET"/>
    <property type="match status" value="1"/>
</dbReference>
<dbReference type="GO" id="GO:0003714">
    <property type="term" value="F:transcription corepressor activity"/>
    <property type="evidence" value="ECO:0007669"/>
    <property type="project" value="TreeGrafter"/>
</dbReference>
<organism evidence="3 4">
    <name type="scientific">Pavo cristatus</name>
    <name type="common">Indian peafowl</name>
    <name type="synonym">Blue peafowl</name>
    <dbReference type="NCBI Taxonomy" id="9049"/>
    <lineage>
        <taxon>Eukaryota</taxon>
        <taxon>Metazoa</taxon>
        <taxon>Chordata</taxon>
        <taxon>Craniata</taxon>
        <taxon>Vertebrata</taxon>
        <taxon>Euteleostomi</taxon>
        <taxon>Archelosauria</taxon>
        <taxon>Archosauria</taxon>
        <taxon>Dinosauria</taxon>
        <taxon>Saurischia</taxon>
        <taxon>Theropoda</taxon>
        <taxon>Coelurosauria</taxon>
        <taxon>Aves</taxon>
        <taxon>Neognathae</taxon>
        <taxon>Galloanserae</taxon>
        <taxon>Galliformes</taxon>
        <taxon>Phasianidae</taxon>
        <taxon>Phasianinae</taxon>
        <taxon>Pavo</taxon>
    </lineage>
</organism>
<dbReference type="InterPro" id="IPR047120">
    <property type="entry name" value="Pk/Esn/Tes"/>
</dbReference>